<gene>
    <name evidence="2" type="ORF">DFH01_22610</name>
</gene>
<feature type="binding site" evidence="1">
    <location>
        <position position="350"/>
    </location>
    <ligand>
        <name>Mg(2+)</name>
        <dbReference type="ChEBI" id="CHEBI:18420"/>
    </ligand>
</feature>
<dbReference type="AlphaFoldDB" id="A0A317FCP5"/>
<proteinExistence type="predicted"/>
<dbReference type="OrthoDB" id="9805604at2"/>
<dbReference type="PANTHER" id="PTHR21485:SF3">
    <property type="entry name" value="N-ACYLNEURAMINATE CYTIDYLYLTRANSFERASE"/>
    <property type="match status" value="1"/>
</dbReference>
<dbReference type="Proteomes" id="UP000245765">
    <property type="component" value="Unassembled WGS sequence"/>
</dbReference>
<comment type="cofactor">
    <cofactor evidence="1">
        <name>Mg(2+)</name>
        <dbReference type="ChEBI" id="CHEBI:18420"/>
    </cofactor>
</comment>
<comment type="caution">
    <text evidence="2">The sequence shown here is derived from an EMBL/GenBank/DDBJ whole genome shotgun (WGS) entry which is preliminary data.</text>
</comment>
<dbReference type="SUPFAM" id="SSF89562">
    <property type="entry name" value="RraA-like"/>
    <property type="match status" value="1"/>
</dbReference>
<reference evidence="3" key="1">
    <citation type="submission" date="2018-05" db="EMBL/GenBank/DDBJ databases">
        <authorList>
            <person name="Du Z."/>
            <person name="Wang X."/>
        </authorList>
    </citation>
    <scope>NUCLEOTIDE SEQUENCE [LARGE SCALE GENOMIC DNA]</scope>
    <source>
        <strain evidence="3">CQN31</strain>
    </source>
</reference>
<sequence>MGRSRPARKDPALRVVGFVPAKGSSDRIPSKNMRILDGEFLFRRKLRQMLESGVFDEVWLDTESDEIAALAADLPVKLLRRDPALASNATDGHELFANACRAAPGGDLYVQALCTAPFVGPETFRRAVAALREAPQADSLVAVTTEKHYAWAGGDPAYGRGRIPNSVDLPAQTIEAMSLYMMRATAADFPGRRFGRAPLLFELTTRERLDINWQDDLDLAETICAGERQREVMLFRALRPHLSASVFSDLTKEMGLSCTLPAAIRPLAGRRILGRAKTLKLVALPPGATRESGEWKGIYDALKSYAFLRAGDVIVVSTAVPERAYFGELNAHLAMRAGAVGVVVDGYTRDIEAVAPLDLPVFARGASANDIKYEGTTGAMNTAVSIGEVTLRNNDVVFADADGVVAIPRERWDEVLRLSLDAIVNESRVRLNAALGRPVDELLEKFGYF</sequence>
<dbReference type="Pfam" id="PF03737">
    <property type="entry name" value="RraA-like"/>
    <property type="match status" value="1"/>
</dbReference>
<protein>
    <recommendedName>
        <fullName evidence="4">Dimethylmenaquinone methyltransferase</fullName>
    </recommendedName>
</protein>
<dbReference type="RefSeq" id="WP_109872758.1">
    <property type="nucleotide sequence ID" value="NZ_QGNA01000005.1"/>
</dbReference>
<dbReference type="CDD" id="cd16841">
    <property type="entry name" value="RraA_family"/>
    <property type="match status" value="1"/>
</dbReference>
<feature type="binding site" evidence="1">
    <location>
        <position position="349"/>
    </location>
    <ligand>
        <name>substrate</name>
    </ligand>
</feature>
<dbReference type="PANTHER" id="PTHR21485">
    <property type="entry name" value="HAD SUPERFAMILY MEMBERS CMAS AND KDSC"/>
    <property type="match status" value="1"/>
</dbReference>
<evidence type="ECO:0000313" key="2">
    <source>
        <dbReference type="EMBL" id="PWS35298.1"/>
    </source>
</evidence>
<accession>A0A317FCP5</accession>
<dbReference type="InterPro" id="IPR029044">
    <property type="entry name" value="Nucleotide-diphossugar_trans"/>
</dbReference>
<organism evidence="2 3">
    <name type="scientific">Falsiroseomonas bella</name>
    <dbReference type="NCBI Taxonomy" id="2184016"/>
    <lineage>
        <taxon>Bacteria</taxon>
        <taxon>Pseudomonadati</taxon>
        <taxon>Pseudomonadota</taxon>
        <taxon>Alphaproteobacteria</taxon>
        <taxon>Acetobacterales</taxon>
        <taxon>Roseomonadaceae</taxon>
        <taxon>Falsiroseomonas</taxon>
    </lineage>
</organism>
<dbReference type="Gene3D" id="3.50.30.40">
    <property type="entry name" value="Ribonuclease E inhibitor RraA/RraA-like"/>
    <property type="match status" value="1"/>
</dbReference>
<dbReference type="EMBL" id="QGNA01000005">
    <property type="protein sequence ID" value="PWS35298.1"/>
    <property type="molecule type" value="Genomic_DNA"/>
</dbReference>
<name>A0A317FCP5_9PROT</name>
<dbReference type="GO" id="GO:0008781">
    <property type="term" value="F:N-acylneuraminate cytidylyltransferase activity"/>
    <property type="evidence" value="ECO:0007669"/>
    <property type="project" value="TreeGrafter"/>
</dbReference>
<dbReference type="InterPro" id="IPR050793">
    <property type="entry name" value="CMP-NeuNAc_synthase"/>
</dbReference>
<dbReference type="SUPFAM" id="SSF53448">
    <property type="entry name" value="Nucleotide-diphospho-sugar transferases"/>
    <property type="match status" value="1"/>
</dbReference>
<keyword evidence="3" id="KW-1185">Reference proteome</keyword>
<evidence type="ECO:0000256" key="1">
    <source>
        <dbReference type="PIRSR" id="PIRSR605493-1"/>
    </source>
</evidence>
<dbReference type="Pfam" id="PF02348">
    <property type="entry name" value="CTP_transf_3"/>
    <property type="match status" value="1"/>
</dbReference>
<dbReference type="InterPro" id="IPR036704">
    <property type="entry name" value="RraA/RraA-like_sf"/>
</dbReference>
<dbReference type="InterPro" id="IPR005493">
    <property type="entry name" value="RraA/RraA-like"/>
</dbReference>
<evidence type="ECO:0000313" key="3">
    <source>
        <dbReference type="Proteomes" id="UP000245765"/>
    </source>
</evidence>
<dbReference type="Gene3D" id="3.90.550.10">
    <property type="entry name" value="Spore Coat Polysaccharide Biosynthesis Protein SpsA, Chain A"/>
    <property type="match status" value="1"/>
</dbReference>
<keyword evidence="1" id="KW-0479">Metal-binding</keyword>
<keyword evidence="1" id="KW-0460">Magnesium</keyword>
<dbReference type="GO" id="GO:0046872">
    <property type="term" value="F:metal ion binding"/>
    <property type="evidence" value="ECO:0007669"/>
    <property type="project" value="UniProtKB-KW"/>
</dbReference>
<evidence type="ECO:0008006" key="4">
    <source>
        <dbReference type="Google" id="ProtNLM"/>
    </source>
</evidence>
<dbReference type="InterPro" id="IPR003329">
    <property type="entry name" value="Cytidylyl_trans"/>
</dbReference>